<name>A0ABP7PJG7_9SPHI</name>
<evidence type="ECO:0000313" key="2">
    <source>
        <dbReference type="Proteomes" id="UP001501081"/>
    </source>
</evidence>
<sequence length="103" mass="11511">MPNNSVEGTKTIYAIVIFQNLDLSLDKKKTAKTRQIDSIVEFVENKLIIPSPFILIIGNYSSFTNYIYINILLMSQSFGHKSPLFSGSVGSGVVPPYFFNESL</sequence>
<evidence type="ECO:0000313" key="1">
    <source>
        <dbReference type="EMBL" id="GAA3966447.1"/>
    </source>
</evidence>
<organism evidence="1 2">
    <name type="scientific">Pedobacter ginsengiterrae</name>
    <dbReference type="NCBI Taxonomy" id="871696"/>
    <lineage>
        <taxon>Bacteria</taxon>
        <taxon>Pseudomonadati</taxon>
        <taxon>Bacteroidota</taxon>
        <taxon>Sphingobacteriia</taxon>
        <taxon>Sphingobacteriales</taxon>
        <taxon>Sphingobacteriaceae</taxon>
        <taxon>Pedobacter</taxon>
    </lineage>
</organism>
<proteinExistence type="predicted"/>
<keyword evidence="2" id="KW-1185">Reference proteome</keyword>
<protein>
    <submittedName>
        <fullName evidence="1">Uncharacterized protein</fullName>
    </submittedName>
</protein>
<comment type="caution">
    <text evidence="1">The sequence shown here is derived from an EMBL/GenBank/DDBJ whole genome shotgun (WGS) entry which is preliminary data.</text>
</comment>
<reference evidence="2" key="1">
    <citation type="journal article" date="2019" name="Int. J. Syst. Evol. Microbiol.">
        <title>The Global Catalogue of Microorganisms (GCM) 10K type strain sequencing project: providing services to taxonomists for standard genome sequencing and annotation.</title>
        <authorList>
            <consortium name="The Broad Institute Genomics Platform"/>
            <consortium name="The Broad Institute Genome Sequencing Center for Infectious Disease"/>
            <person name="Wu L."/>
            <person name="Ma J."/>
        </authorList>
    </citation>
    <scope>NUCLEOTIDE SEQUENCE [LARGE SCALE GENOMIC DNA]</scope>
    <source>
        <strain evidence="2">JCM 17338</strain>
    </source>
</reference>
<accession>A0ABP7PJG7</accession>
<gene>
    <name evidence="1" type="ORF">GCM10022246_19230</name>
</gene>
<dbReference type="EMBL" id="BAABAK010000010">
    <property type="protein sequence ID" value="GAA3966447.1"/>
    <property type="molecule type" value="Genomic_DNA"/>
</dbReference>
<dbReference type="Proteomes" id="UP001501081">
    <property type="component" value="Unassembled WGS sequence"/>
</dbReference>